<evidence type="ECO:0000313" key="2">
    <source>
        <dbReference type="EMBL" id="ALD66077.1"/>
    </source>
</evidence>
<dbReference type="OrthoDB" id="389809at2"/>
<keyword evidence="1" id="KW-0472">Membrane</keyword>
<dbReference type="STRING" id="362837.SCANT_v1c01670"/>
<keyword evidence="3" id="KW-1185">Reference proteome</keyword>
<reference evidence="2 3" key="1">
    <citation type="journal article" date="2015" name="Genome Announc.">
        <title>Complete Genome Sequence of Spiroplasma cantharicola CC-1T (DSM 21588), a Bacterium Isolated from Soldier Beetle (Cantharis carolinus).</title>
        <authorList>
            <person name="Lo W.S."/>
            <person name="Liu P.Y."/>
            <person name="Kuo C.H."/>
        </authorList>
    </citation>
    <scope>NUCLEOTIDE SEQUENCE [LARGE SCALE GENOMIC DNA]</scope>
    <source>
        <strain evidence="2 3">CC-1</strain>
    </source>
</reference>
<evidence type="ECO:0000256" key="1">
    <source>
        <dbReference type="SAM" id="Phobius"/>
    </source>
</evidence>
<organism evidence="2 3">
    <name type="scientific">Spiroplasma cantharicola</name>
    <dbReference type="NCBI Taxonomy" id="362837"/>
    <lineage>
        <taxon>Bacteria</taxon>
        <taxon>Bacillati</taxon>
        <taxon>Mycoplasmatota</taxon>
        <taxon>Mollicutes</taxon>
        <taxon>Entomoplasmatales</taxon>
        <taxon>Spiroplasmataceae</taxon>
        <taxon>Spiroplasma</taxon>
    </lineage>
</organism>
<feature type="transmembrane region" description="Helical" evidence="1">
    <location>
        <begin position="12"/>
        <end position="34"/>
    </location>
</feature>
<dbReference type="RefSeq" id="WP_053945851.1">
    <property type="nucleotide sequence ID" value="NZ_CP012622.1"/>
</dbReference>
<keyword evidence="1" id="KW-0812">Transmembrane</keyword>
<proteinExistence type="predicted"/>
<dbReference type="Proteomes" id="UP000063919">
    <property type="component" value="Chromosome"/>
</dbReference>
<keyword evidence="1" id="KW-1133">Transmembrane helix</keyword>
<accession>A0A0M4KBS6</accession>
<dbReference type="PATRIC" id="fig|362837.3.peg.168"/>
<dbReference type="EMBL" id="CP012622">
    <property type="protein sequence ID" value="ALD66077.1"/>
    <property type="molecule type" value="Genomic_DNA"/>
</dbReference>
<evidence type="ECO:0000313" key="3">
    <source>
        <dbReference type="Proteomes" id="UP000063919"/>
    </source>
</evidence>
<name>A0A0M4KBS6_9MOLU</name>
<gene>
    <name evidence="2" type="ORF">SCANT_v1c01670</name>
</gene>
<sequence>MKEINKSSNMPAWALILIIILFIIGLIVSIWGAASVFKLKNNLENNDIKKIFKNKEIIKYENGFKNESGIYALIFNNFNSKEYFWPILIFESTKFSQSALEIIDKIEQKKYKNIEDYMQENGLNKTDIRFIQLEENIDYEKLKYWIKKTKTDIRGFNK</sequence>
<protein>
    <submittedName>
        <fullName evidence="2">Uncharacterized protein</fullName>
    </submittedName>
</protein>
<dbReference type="KEGG" id="scj:SCANT_v1c01670"/>
<dbReference type="AlphaFoldDB" id="A0A0M4KBS6"/>